<proteinExistence type="predicted"/>
<comment type="caution">
    <text evidence="2">The sequence shown here is derived from an EMBL/GenBank/DDBJ whole genome shotgun (WGS) entry which is preliminary data.</text>
</comment>
<reference evidence="2 3" key="1">
    <citation type="journal article" date="2013" name="Genome Announc.">
        <title>The Draft Genome Sequence of Sphingomonas paucimobilis Strain HER1398 (Proteobacteria), Host to the Giant PAU Phage, Indicates That It Is a Member of the Genus Sphingobacterium (Bacteroidetes).</title>
        <authorList>
            <person name="White R.A.III."/>
            <person name="Suttle C.A."/>
        </authorList>
    </citation>
    <scope>NUCLEOTIDE SEQUENCE [LARGE SCALE GENOMIC DNA]</scope>
    <source>
        <strain evidence="2 3">HER1398</strain>
    </source>
</reference>
<dbReference type="AlphaFoldDB" id="U2HYF4"/>
<evidence type="ECO:0000313" key="1">
    <source>
        <dbReference type="EMBL" id="ERJ57849.1"/>
    </source>
</evidence>
<sequence>MQLIGCTKEETPIPSEHVGVEELFSPALDAHPLEKSMFKEYGVWARMEFKDSKEVYNSYLGEDVNSSRYPVEKVDAGMRESAYIYLNTLLSNVNKKFSNELMPNEVFFVKTYGNPYYPPKFTTIGRNRLVITWPNAVSELPIVDPEMLYYADESLTWGVWDKLTELISQRLLDEIDGFEELGKPYDGGVAFTKIRDQYFIDYDIEKRNRDWQTLADEGGYLDHYSSFSFKAEYKGWLQLILTESSENINAWYLDGNPMRKAKYELFVTYFKEKYNWDIQAAGNKFRETADSFQ</sequence>
<keyword evidence="3" id="KW-1185">Reference proteome</keyword>
<dbReference type="STRING" id="1346330.M472_03625"/>
<dbReference type="OrthoDB" id="1092467at2"/>
<evidence type="ECO:0000313" key="2">
    <source>
        <dbReference type="EMBL" id="ERJ60300.1"/>
    </source>
</evidence>
<accession>U2HYF4</accession>
<gene>
    <name evidence="1" type="ORF">M472_03625</name>
    <name evidence="2" type="ORF">M472_16195</name>
</gene>
<dbReference type="EMBL" id="ATDL01000007">
    <property type="protein sequence ID" value="ERJ60300.1"/>
    <property type="molecule type" value="Genomic_DNA"/>
</dbReference>
<name>U2HYF4_9SPHI</name>
<dbReference type="PATRIC" id="fig|1346330.5.peg.1262"/>
<dbReference type="EMBL" id="ATDL01000021">
    <property type="protein sequence ID" value="ERJ57849.1"/>
    <property type="molecule type" value="Genomic_DNA"/>
</dbReference>
<organism evidence="2 3">
    <name type="scientific">Sphingobacterium paucimobilis HER1398</name>
    <dbReference type="NCBI Taxonomy" id="1346330"/>
    <lineage>
        <taxon>Bacteria</taxon>
        <taxon>Pseudomonadati</taxon>
        <taxon>Bacteroidota</taxon>
        <taxon>Sphingobacteriia</taxon>
        <taxon>Sphingobacteriales</taxon>
        <taxon>Sphingobacteriaceae</taxon>
        <taxon>Sphingobacterium</taxon>
    </lineage>
</organism>
<dbReference type="Proteomes" id="UP000016584">
    <property type="component" value="Unassembled WGS sequence"/>
</dbReference>
<dbReference type="RefSeq" id="WP_021069440.1">
    <property type="nucleotide sequence ID" value="NZ_ATDL01000007.1"/>
</dbReference>
<evidence type="ECO:0000313" key="3">
    <source>
        <dbReference type="Proteomes" id="UP000016584"/>
    </source>
</evidence>
<dbReference type="Gene3D" id="3.40.390.70">
    <property type="match status" value="1"/>
</dbReference>
<protein>
    <submittedName>
        <fullName evidence="2">Uncharacterized protein</fullName>
    </submittedName>
</protein>